<feature type="region of interest" description="Disordered" evidence="1">
    <location>
        <begin position="129"/>
        <end position="159"/>
    </location>
</feature>
<evidence type="ECO:0000313" key="2">
    <source>
        <dbReference type="EMBL" id="KAA6392278.1"/>
    </source>
</evidence>
<protein>
    <submittedName>
        <fullName evidence="2">Uncharacterized protein</fullName>
    </submittedName>
</protein>
<evidence type="ECO:0000313" key="3">
    <source>
        <dbReference type="Proteomes" id="UP000324800"/>
    </source>
</evidence>
<reference evidence="2 3" key="1">
    <citation type="submission" date="2019-03" db="EMBL/GenBank/DDBJ databases">
        <title>Single cell metagenomics reveals metabolic interactions within the superorganism composed of flagellate Streblomastix strix and complex community of Bacteroidetes bacteria on its surface.</title>
        <authorList>
            <person name="Treitli S.C."/>
            <person name="Kolisko M."/>
            <person name="Husnik F."/>
            <person name="Keeling P."/>
            <person name="Hampl V."/>
        </authorList>
    </citation>
    <scope>NUCLEOTIDE SEQUENCE [LARGE SCALE GENOMIC DNA]</scope>
    <source>
        <strain evidence="2">ST1C</strain>
    </source>
</reference>
<name>A0A5J4WBE9_9EUKA</name>
<comment type="caution">
    <text evidence="2">The sequence shown here is derived from an EMBL/GenBank/DDBJ whole genome shotgun (WGS) entry which is preliminary data.</text>
</comment>
<sequence length="159" mass="17993">MRFELSLDFEKGNGECEGVGQGDQNGVVNGDDNALYIFYGCGLYNQLNVTVLGVNPVGDYFWDINPFYSRSSCCGYQIRVFNADGLLQFLQMGIYSTLIGIESIIRRRSAPEGMQEFFLSFPKLSQSQQIERHKSQATLNDNADYEKASEREELNKERG</sequence>
<proteinExistence type="predicted"/>
<evidence type="ECO:0000256" key="1">
    <source>
        <dbReference type="SAM" id="MobiDB-lite"/>
    </source>
</evidence>
<organism evidence="2 3">
    <name type="scientific">Streblomastix strix</name>
    <dbReference type="NCBI Taxonomy" id="222440"/>
    <lineage>
        <taxon>Eukaryota</taxon>
        <taxon>Metamonada</taxon>
        <taxon>Preaxostyla</taxon>
        <taxon>Oxymonadida</taxon>
        <taxon>Streblomastigidae</taxon>
        <taxon>Streblomastix</taxon>
    </lineage>
</organism>
<gene>
    <name evidence="2" type="ORF">EZS28_012196</name>
</gene>
<feature type="compositionally biased region" description="Basic and acidic residues" evidence="1">
    <location>
        <begin position="144"/>
        <end position="159"/>
    </location>
</feature>
<dbReference type="Proteomes" id="UP000324800">
    <property type="component" value="Unassembled WGS sequence"/>
</dbReference>
<dbReference type="EMBL" id="SNRW01002597">
    <property type="protein sequence ID" value="KAA6392278.1"/>
    <property type="molecule type" value="Genomic_DNA"/>
</dbReference>
<dbReference type="AlphaFoldDB" id="A0A5J4WBE9"/>
<accession>A0A5J4WBE9</accession>